<dbReference type="RefSeq" id="WP_206964918.1">
    <property type="nucleotide sequence ID" value="NZ_JAFLVX010000009.1"/>
</dbReference>
<dbReference type="Gene3D" id="3.20.80.10">
    <property type="entry name" value="Regulatory factor, effector binding domain"/>
    <property type="match status" value="1"/>
</dbReference>
<feature type="domain" description="HTH merR-type" evidence="2">
    <location>
        <begin position="1"/>
        <end position="70"/>
    </location>
</feature>
<dbReference type="SMART" id="SM00871">
    <property type="entry name" value="AraC_E_bind"/>
    <property type="match status" value="1"/>
</dbReference>
<gene>
    <name evidence="3" type="ORF">DOK76_03140</name>
</gene>
<dbReference type="PROSITE" id="PS50937">
    <property type="entry name" value="HTH_MERR_2"/>
    <property type="match status" value="1"/>
</dbReference>
<dbReference type="Pfam" id="PF13411">
    <property type="entry name" value="MerR_1"/>
    <property type="match status" value="1"/>
</dbReference>
<dbReference type="SUPFAM" id="SSF55136">
    <property type="entry name" value="Probable bacterial effector-binding domain"/>
    <property type="match status" value="1"/>
</dbReference>
<comment type="caution">
    <text evidence="3">The sequence shown here is derived from an EMBL/GenBank/DDBJ whole genome shotgun (WGS) entry which is preliminary data.</text>
</comment>
<dbReference type="PANTHER" id="PTHR30204">
    <property type="entry name" value="REDOX-CYCLING DRUG-SENSING TRANSCRIPTIONAL ACTIVATOR SOXR"/>
    <property type="match status" value="1"/>
</dbReference>
<sequence>MKISHFSKLANTSVRMLRYYEQIGLLDVERSSQNNNYRNYSAKELKKVAQIRTLQELGFSLSAIKDILSKENPKELECYFKLQKATLEEQIKQLDYQYELLTTVSDVFVEDNRFLNYHVVLKTLPKRHVMSLRRVISDYQQESLLWSDFYKERSKQQVILTSPPLKQVIYHDDAFKEQQIDIELQCQVTGTYQDTDNIIFKTVPETLVASTTFQGDYEQMPLVLEALGIWVEVNQLRMIGPMINIYHLSKAQEPHPDNWITESCLVVARK</sequence>
<evidence type="ECO:0000313" key="4">
    <source>
        <dbReference type="Proteomes" id="UP000664857"/>
    </source>
</evidence>
<evidence type="ECO:0000313" key="3">
    <source>
        <dbReference type="EMBL" id="MBO0476050.1"/>
    </source>
</evidence>
<dbReference type="InterPro" id="IPR029442">
    <property type="entry name" value="GyrI-like"/>
</dbReference>
<dbReference type="EMBL" id="JAFLVX010000009">
    <property type="protein sequence ID" value="MBO0476050.1"/>
    <property type="molecule type" value="Genomic_DNA"/>
</dbReference>
<proteinExistence type="predicted"/>
<name>A0ABS3HQN2_9ENTE</name>
<dbReference type="InterPro" id="IPR009061">
    <property type="entry name" value="DNA-bd_dom_put_sf"/>
</dbReference>
<dbReference type="SMART" id="SM00422">
    <property type="entry name" value="HTH_MERR"/>
    <property type="match status" value="1"/>
</dbReference>
<accession>A0ABS3HQN2</accession>
<keyword evidence="4" id="KW-1185">Reference proteome</keyword>
<dbReference type="Gene3D" id="1.10.1660.10">
    <property type="match status" value="1"/>
</dbReference>
<dbReference type="InterPro" id="IPR011256">
    <property type="entry name" value="Reg_factor_effector_dom_sf"/>
</dbReference>
<dbReference type="Proteomes" id="UP000664857">
    <property type="component" value="Unassembled WGS sequence"/>
</dbReference>
<protein>
    <submittedName>
        <fullName evidence="3">MerR family transcriptional regulator</fullName>
    </submittedName>
</protein>
<dbReference type="InterPro" id="IPR047057">
    <property type="entry name" value="MerR_fam"/>
</dbReference>
<dbReference type="InterPro" id="IPR000551">
    <property type="entry name" value="MerR-type_HTH_dom"/>
</dbReference>
<keyword evidence="1" id="KW-0238">DNA-binding</keyword>
<organism evidence="3 4">
    <name type="scientific">Candidatus Vagococcus giribetii</name>
    <dbReference type="NCBI Taxonomy" id="2230876"/>
    <lineage>
        <taxon>Bacteria</taxon>
        <taxon>Bacillati</taxon>
        <taxon>Bacillota</taxon>
        <taxon>Bacilli</taxon>
        <taxon>Lactobacillales</taxon>
        <taxon>Enterococcaceae</taxon>
        <taxon>Vagococcus</taxon>
    </lineage>
</organism>
<evidence type="ECO:0000259" key="2">
    <source>
        <dbReference type="PROSITE" id="PS50937"/>
    </source>
</evidence>
<evidence type="ECO:0000256" key="1">
    <source>
        <dbReference type="ARBA" id="ARBA00023125"/>
    </source>
</evidence>
<dbReference type="SUPFAM" id="SSF46955">
    <property type="entry name" value="Putative DNA-binding domain"/>
    <property type="match status" value="1"/>
</dbReference>
<reference evidence="3 4" key="1">
    <citation type="submission" date="2021-03" db="EMBL/GenBank/DDBJ databases">
        <title>Enterococcal diversity collection.</title>
        <authorList>
            <person name="Gilmore M.S."/>
            <person name="Schwartzman J."/>
            <person name="Van Tyne D."/>
            <person name="Martin M."/>
            <person name="Earl A.M."/>
            <person name="Manson A.L."/>
            <person name="Straub T."/>
            <person name="Salamzade R."/>
            <person name="Saavedra J."/>
            <person name="Lebreton F."/>
            <person name="Prichula J."/>
            <person name="Schaufler K."/>
            <person name="Gaca A."/>
            <person name="Sgardioli B."/>
            <person name="Wagenaar J."/>
            <person name="Strong T."/>
        </authorList>
    </citation>
    <scope>NUCLEOTIDE SEQUENCE [LARGE SCALE GENOMIC DNA]</scope>
    <source>
        <strain evidence="3 4">DIV0080</strain>
    </source>
</reference>
<dbReference type="Pfam" id="PF06445">
    <property type="entry name" value="GyrI-like"/>
    <property type="match status" value="1"/>
</dbReference>
<dbReference type="InterPro" id="IPR010499">
    <property type="entry name" value="AraC_E-bd"/>
</dbReference>
<dbReference type="PANTHER" id="PTHR30204:SF97">
    <property type="entry name" value="MERR FAMILY REGULATORY PROTEIN"/>
    <property type="match status" value="1"/>
</dbReference>